<evidence type="ECO:0000313" key="2">
    <source>
        <dbReference type="EMBL" id="ESL10445.1"/>
    </source>
</evidence>
<keyword evidence="3" id="KW-1185">Reference proteome</keyword>
<evidence type="ECO:0000256" key="1">
    <source>
        <dbReference type="SAM" id="Coils"/>
    </source>
</evidence>
<reference evidence="2 3" key="1">
    <citation type="submission" date="2013-07" db="EMBL/GenBank/DDBJ databases">
        <authorList>
            <person name="Stoco P.H."/>
            <person name="Wagner G."/>
            <person name="Gerber A."/>
            <person name="Zaha A."/>
            <person name="Thompson C."/>
            <person name="Bartholomeu D.C."/>
            <person name="Luckemeyer D.D."/>
            <person name="Bahia D."/>
            <person name="Loreto E."/>
            <person name="Prestes E.B."/>
            <person name="Lima F.M."/>
            <person name="Rodrigues-Luiz G."/>
            <person name="Vallejo G.A."/>
            <person name="Filho J.F."/>
            <person name="Monteiro K.M."/>
            <person name="Tyler K.M."/>
            <person name="de Almeida L.G."/>
            <person name="Ortiz M.F."/>
            <person name="Siervo M.A."/>
            <person name="de Moraes M.H."/>
            <person name="Cunha O.L."/>
            <person name="Mendonca-Neto R."/>
            <person name="Silva R."/>
            <person name="Teixeira S.M."/>
            <person name="Murta S.M."/>
            <person name="Sincero T.C."/>
            <person name="Mendes T.A."/>
            <person name="Urmenyi T.P."/>
            <person name="Silva V.G."/>
            <person name="da Rocha W.D."/>
            <person name="Andersson B."/>
            <person name="Romanha A.J."/>
            <person name="Steindel M."/>
            <person name="de Vasconcelos A.T."/>
            <person name="Grisard E.C."/>
        </authorList>
    </citation>
    <scope>NUCLEOTIDE SEQUENCE [LARGE SCALE GENOMIC DNA]</scope>
    <source>
        <strain evidence="2 3">SC58</strain>
    </source>
</reference>
<gene>
    <name evidence="2" type="ORF">TRSC58_01822</name>
</gene>
<organism evidence="2 3">
    <name type="scientific">Trypanosoma rangeli SC58</name>
    <dbReference type="NCBI Taxonomy" id="429131"/>
    <lineage>
        <taxon>Eukaryota</taxon>
        <taxon>Discoba</taxon>
        <taxon>Euglenozoa</taxon>
        <taxon>Kinetoplastea</taxon>
        <taxon>Metakinetoplastina</taxon>
        <taxon>Trypanosomatida</taxon>
        <taxon>Trypanosomatidae</taxon>
        <taxon>Trypanosoma</taxon>
        <taxon>Herpetosoma</taxon>
    </lineage>
</organism>
<dbReference type="OrthoDB" id="247217at2759"/>
<dbReference type="Proteomes" id="UP000031737">
    <property type="component" value="Unassembled WGS sequence"/>
</dbReference>
<evidence type="ECO:0000313" key="3">
    <source>
        <dbReference type="Proteomes" id="UP000031737"/>
    </source>
</evidence>
<feature type="coiled-coil region" evidence="1">
    <location>
        <begin position="24"/>
        <end position="51"/>
    </location>
</feature>
<proteinExistence type="predicted"/>
<dbReference type="EMBL" id="AUPL01001822">
    <property type="protein sequence ID" value="ESL10445.1"/>
    <property type="molecule type" value="Genomic_DNA"/>
</dbReference>
<dbReference type="VEuPathDB" id="TriTrypDB:TRSC58_01822"/>
<name>A0A061J7X8_TRYRA</name>
<keyword evidence="1" id="KW-0175">Coiled coil</keyword>
<sequence>MIWEWVFRWLHPRGGIEERDAHEDILMDETLRKLQQELNRLEKDIEAITMALCKCEEALSSLFHKEVQLREEFEEIVMGMHDTASGELEETTNNDIDSIGSVQQFLRRIQEDRERLQDRGYRLQVKLQYLKAEKKTVAESTNILMSRLLGNAGVQHMLSADNEDDDDGSWKPVIHPPPVMVRLVEEYRDEEGTEERSKHVP</sequence>
<dbReference type="AlphaFoldDB" id="A0A061J7X8"/>
<protein>
    <submittedName>
        <fullName evidence="2">Uncharacterized protein</fullName>
    </submittedName>
</protein>
<accession>A0A061J7X8</accession>
<comment type="caution">
    <text evidence="2">The sequence shown here is derived from an EMBL/GenBank/DDBJ whole genome shotgun (WGS) entry which is preliminary data.</text>
</comment>